<feature type="region of interest" description="Disordered" evidence="1">
    <location>
        <begin position="1"/>
        <end position="71"/>
    </location>
</feature>
<organism evidence="2 3">
    <name type="scientific">Mycena maculata</name>
    <dbReference type="NCBI Taxonomy" id="230809"/>
    <lineage>
        <taxon>Eukaryota</taxon>
        <taxon>Fungi</taxon>
        <taxon>Dikarya</taxon>
        <taxon>Basidiomycota</taxon>
        <taxon>Agaricomycotina</taxon>
        <taxon>Agaricomycetes</taxon>
        <taxon>Agaricomycetidae</taxon>
        <taxon>Agaricales</taxon>
        <taxon>Marasmiineae</taxon>
        <taxon>Mycenaceae</taxon>
        <taxon>Mycena</taxon>
    </lineage>
</organism>
<evidence type="ECO:0000256" key="1">
    <source>
        <dbReference type="SAM" id="MobiDB-lite"/>
    </source>
</evidence>
<comment type="caution">
    <text evidence="2">The sequence shown here is derived from an EMBL/GenBank/DDBJ whole genome shotgun (WGS) entry which is preliminary data.</text>
</comment>
<feature type="compositionally biased region" description="Basic and acidic residues" evidence="1">
    <location>
        <begin position="87"/>
        <end position="98"/>
    </location>
</feature>
<feature type="region of interest" description="Disordered" evidence="1">
    <location>
        <begin position="424"/>
        <end position="451"/>
    </location>
</feature>
<dbReference type="EMBL" id="JARJLG010000030">
    <property type="protein sequence ID" value="KAJ7767525.1"/>
    <property type="molecule type" value="Genomic_DNA"/>
</dbReference>
<feature type="compositionally biased region" description="Polar residues" evidence="1">
    <location>
        <begin position="431"/>
        <end position="442"/>
    </location>
</feature>
<feature type="region of interest" description="Disordered" evidence="1">
    <location>
        <begin position="87"/>
        <end position="109"/>
    </location>
</feature>
<evidence type="ECO:0000313" key="2">
    <source>
        <dbReference type="EMBL" id="KAJ7767525.1"/>
    </source>
</evidence>
<dbReference type="Proteomes" id="UP001215280">
    <property type="component" value="Unassembled WGS sequence"/>
</dbReference>
<reference evidence="2" key="1">
    <citation type="submission" date="2023-03" db="EMBL/GenBank/DDBJ databases">
        <title>Massive genome expansion in bonnet fungi (Mycena s.s.) driven by repeated elements and novel gene families across ecological guilds.</title>
        <authorList>
            <consortium name="Lawrence Berkeley National Laboratory"/>
            <person name="Harder C.B."/>
            <person name="Miyauchi S."/>
            <person name="Viragh M."/>
            <person name="Kuo A."/>
            <person name="Thoen E."/>
            <person name="Andreopoulos B."/>
            <person name="Lu D."/>
            <person name="Skrede I."/>
            <person name="Drula E."/>
            <person name="Henrissat B."/>
            <person name="Morin E."/>
            <person name="Kohler A."/>
            <person name="Barry K."/>
            <person name="LaButti K."/>
            <person name="Morin E."/>
            <person name="Salamov A."/>
            <person name="Lipzen A."/>
            <person name="Mereny Z."/>
            <person name="Hegedus B."/>
            <person name="Baldrian P."/>
            <person name="Stursova M."/>
            <person name="Weitz H."/>
            <person name="Taylor A."/>
            <person name="Grigoriev I.V."/>
            <person name="Nagy L.G."/>
            <person name="Martin F."/>
            <person name="Kauserud H."/>
        </authorList>
    </citation>
    <scope>NUCLEOTIDE SEQUENCE</scope>
    <source>
        <strain evidence="2">CBHHK188m</strain>
    </source>
</reference>
<protein>
    <submittedName>
        <fullName evidence="2">Uncharacterized protein</fullName>
    </submittedName>
</protein>
<feature type="region of interest" description="Disordered" evidence="1">
    <location>
        <begin position="144"/>
        <end position="166"/>
    </location>
</feature>
<gene>
    <name evidence="2" type="ORF">DFH07DRAFT_769620</name>
</gene>
<name>A0AAD7JM76_9AGAR</name>
<keyword evidence="3" id="KW-1185">Reference proteome</keyword>
<sequence length="568" mass="61699">MESTHQLPGSSARRKSRRPSRATLPRARPQSDVPPGPYGHGMNGSSAPIVITRPPEYLPRKATPSRPSADQALHENDAKLLAQLAESKAKHEKAELKRRAATQDSQATKKSVGSITIPGIGIETPAVGVQVVVISPTTPRIGWRPADGRRSLRGGGGNIPGKKVEPGWWNVEPRTQVVVGDHQRNWEIDLQRQIPPFPARPRASRSRGETDDVSGSRGHRLINDKCLGLAARNPESRRKAGLWTVRWIHSPKCEFEGASFVVGLVEEGGSGCSRRVGREKAEFVELRRSDGLAPRGSTRDGEKHQRDRHVGDWIVTILLSTFTSMASPDYPATKTNITAAEVIPDTANPDHDPRFWCLPPVRDNPSEGRVVGIWHNWTVVDAMVSGFPGGAQRGHHTRDGCVHEWQEHCALGLHPHPMDPRLSAAARATEESTPATTAQAPGSNVRRPLGQGRPVDAALQADLGQAEILHAEPRWRLDALRVYRVRRNIHGSQHVVGIFIFDRQIFFKCQVFDLEGRAAPGAVLCYLAGRLRVRGPAGGQACFSDGGEGGCGASNSVDGGFGRGPGLL</sequence>
<proteinExistence type="predicted"/>
<feature type="region of interest" description="Disordered" evidence="1">
    <location>
        <begin position="192"/>
        <end position="217"/>
    </location>
</feature>
<evidence type="ECO:0000313" key="3">
    <source>
        <dbReference type="Proteomes" id="UP001215280"/>
    </source>
</evidence>
<dbReference type="AlphaFoldDB" id="A0AAD7JM76"/>
<accession>A0AAD7JM76</accession>